<dbReference type="AlphaFoldDB" id="A0A6C0I0H9"/>
<feature type="transmembrane region" description="Helical" evidence="1">
    <location>
        <begin position="6"/>
        <end position="25"/>
    </location>
</feature>
<reference evidence="2" key="1">
    <citation type="journal article" date="2020" name="Nature">
        <title>Giant virus diversity and host interactions through global metagenomics.</title>
        <authorList>
            <person name="Schulz F."/>
            <person name="Roux S."/>
            <person name="Paez-Espino D."/>
            <person name="Jungbluth S."/>
            <person name="Walsh D.A."/>
            <person name="Denef V.J."/>
            <person name="McMahon K.D."/>
            <person name="Konstantinidis K.T."/>
            <person name="Eloe-Fadrosh E.A."/>
            <person name="Kyrpides N.C."/>
            <person name="Woyke T."/>
        </authorList>
    </citation>
    <scope>NUCLEOTIDE SEQUENCE</scope>
    <source>
        <strain evidence="2">GVMAG-M-3300023184-184</strain>
    </source>
</reference>
<evidence type="ECO:0000256" key="1">
    <source>
        <dbReference type="SAM" id="Phobius"/>
    </source>
</evidence>
<evidence type="ECO:0000313" key="2">
    <source>
        <dbReference type="EMBL" id="QHT86110.1"/>
    </source>
</evidence>
<sequence>MLLDNILTYDQKVIFSIICGGFWIFFRTSECYNLIPRLHIFPVIFVCTWIYLNYYDPLFLPIGLLILIAYSNIEVVTFYLKNLHIIDKKI</sequence>
<proteinExistence type="predicted"/>
<feature type="transmembrane region" description="Helical" evidence="1">
    <location>
        <begin position="34"/>
        <end position="52"/>
    </location>
</feature>
<name>A0A6C0I0H9_9ZZZZ</name>
<organism evidence="2">
    <name type="scientific">viral metagenome</name>
    <dbReference type="NCBI Taxonomy" id="1070528"/>
    <lineage>
        <taxon>unclassified sequences</taxon>
        <taxon>metagenomes</taxon>
        <taxon>organismal metagenomes</taxon>
    </lineage>
</organism>
<keyword evidence="1" id="KW-0472">Membrane</keyword>
<keyword evidence="1" id="KW-0812">Transmembrane</keyword>
<feature type="transmembrane region" description="Helical" evidence="1">
    <location>
        <begin position="58"/>
        <end position="80"/>
    </location>
</feature>
<protein>
    <submittedName>
        <fullName evidence="2">Uncharacterized protein</fullName>
    </submittedName>
</protein>
<accession>A0A6C0I0H9</accession>
<keyword evidence="1" id="KW-1133">Transmembrane helix</keyword>
<dbReference type="EMBL" id="MN740058">
    <property type="protein sequence ID" value="QHT86110.1"/>
    <property type="molecule type" value="Genomic_DNA"/>
</dbReference>